<dbReference type="OrthoDB" id="6078430at2759"/>
<dbReference type="SUPFAM" id="SSF54160">
    <property type="entry name" value="Chromo domain-like"/>
    <property type="match status" value="1"/>
</dbReference>
<feature type="compositionally biased region" description="Polar residues" evidence="1">
    <location>
        <begin position="53"/>
        <end position="66"/>
    </location>
</feature>
<feature type="transmembrane region" description="Helical" evidence="2">
    <location>
        <begin position="728"/>
        <end position="749"/>
    </location>
</feature>
<comment type="caution">
    <text evidence="3">The sequence shown here is derived from an EMBL/GenBank/DDBJ whole genome shotgun (WGS) entry which is preliminary data.</text>
</comment>
<keyword evidence="2" id="KW-1133">Transmembrane helix</keyword>
<dbReference type="InterPro" id="IPR016197">
    <property type="entry name" value="Chromo-like_dom_sf"/>
</dbReference>
<reference evidence="3" key="1">
    <citation type="submission" date="2021-03" db="EMBL/GenBank/DDBJ databases">
        <authorList>
            <person name="Bekaert M."/>
        </authorList>
    </citation>
    <scope>NUCLEOTIDE SEQUENCE</scope>
</reference>
<keyword evidence="2" id="KW-0812">Transmembrane</keyword>
<accession>A0A8S3QXD1</accession>
<name>A0A8S3QXD1_MYTED</name>
<evidence type="ECO:0008006" key="5">
    <source>
        <dbReference type="Google" id="ProtNLM"/>
    </source>
</evidence>
<feature type="compositionally biased region" description="Basic and acidic residues" evidence="1">
    <location>
        <begin position="12"/>
        <end position="33"/>
    </location>
</feature>
<organism evidence="3 4">
    <name type="scientific">Mytilus edulis</name>
    <name type="common">Blue mussel</name>
    <dbReference type="NCBI Taxonomy" id="6550"/>
    <lineage>
        <taxon>Eukaryota</taxon>
        <taxon>Metazoa</taxon>
        <taxon>Spiralia</taxon>
        <taxon>Lophotrochozoa</taxon>
        <taxon>Mollusca</taxon>
        <taxon>Bivalvia</taxon>
        <taxon>Autobranchia</taxon>
        <taxon>Pteriomorphia</taxon>
        <taxon>Mytilida</taxon>
        <taxon>Mytiloidea</taxon>
        <taxon>Mytilidae</taxon>
        <taxon>Mytilinae</taxon>
        <taxon>Mytilus</taxon>
    </lineage>
</organism>
<feature type="region of interest" description="Disordered" evidence="1">
    <location>
        <begin position="1"/>
        <end position="107"/>
    </location>
</feature>
<keyword evidence="2" id="KW-0472">Membrane</keyword>
<evidence type="ECO:0000256" key="2">
    <source>
        <dbReference type="SAM" id="Phobius"/>
    </source>
</evidence>
<proteinExistence type="predicted"/>
<dbReference type="Gene3D" id="2.40.50.40">
    <property type="match status" value="1"/>
</dbReference>
<sequence length="968" mass="111383">MKPLVHANRLKPYKDPRDYRPQADNHSDLRADDKTDDEDESDTPVYSKVAPDQSVQQSQKSDTSINKQRDNNYSDKKADKTPDGTKNRNRNKSIDGNKNSNSNQSTKNTWYEVTKLLKSKLISGKRHYLVQWADGSTPTWEPNDMARVIGVMLLRLLVYFSVLILANGDEYRLKYGIIFQQQKDVDFATDMWTNTFEIELHLNPNVNLPKQMCAQRKNPSCILMNQMLTQVTYMKSNVKHHIIQTLDLLTKIIPTLPTNSSRFRKAILPFVGDIASDLFGVSTESDLRRVVNHVNKIGKETNTVLKALAQYAGDFDSFVTHYNARVANIMMGLIVNKYQILVLQQEMTNISSAFQRVFANYTKIMTLEGEEIRGMENYINDVRVGLTNLAEGKLSPFILPPESLSSTIDKIQTMLQTKFKGYKLLSTDPSYYYRYGKFLVYRNSTTIYISLKFPVTTLNKQFHVWKVLSFMVPINETSNHASILKDIPDYLLVTKDNKFYTKLSKFTIQQCERTTNIRHCNAKPTFHNIDEETSECIIDIFLNNKEGIKENCNFRFLENNIHPHILQIAPNKILVYKIYNFTLDCNAGSYVRPGCDFCIVSIPCHCAIITSTTHFPAHVYDCETNSTETTKLHLVNLALLQEFFNSTKLIDILGNTTFDDPVSVNFPNFEIYKHKFQHIIATDKKEDMSLKKMAKRAKERSKIYTHLADSLIDGEVDFPESWLTKRDILSLSAIVIASLNAIATIYLIYKFKIIAAAISVYSPVKADSFNYEFPTTQDTLNNEWTKVLNDNIKWDHIIFVLTFFCLVGICFIILYIINKRSFHTTICLEITNGEKCFLLNILNLPLCPSFFDFKIPAEVSDVFISGLLRPIVHLKCSEFTIINKYTDQYLQIQPYIRVSPLRAYLLRRIIKKPFCAYIMVVHHNIKYPVGTKETKTKNPKPIAEGSNYKERNKTIAKPPNYSIYPNIS</sequence>
<feature type="compositionally biased region" description="Low complexity" evidence="1">
    <location>
        <begin position="97"/>
        <end position="107"/>
    </location>
</feature>
<evidence type="ECO:0000256" key="1">
    <source>
        <dbReference type="SAM" id="MobiDB-lite"/>
    </source>
</evidence>
<evidence type="ECO:0000313" key="3">
    <source>
        <dbReference type="EMBL" id="CAG2200295.1"/>
    </source>
</evidence>
<protein>
    <recommendedName>
        <fullName evidence="5">Chromo domain-containing protein</fullName>
    </recommendedName>
</protein>
<feature type="compositionally biased region" description="Basic and acidic residues" evidence="1">
    <location>
        <begin position="67"/>
        <end position="86"/>
    </location>
</feature>
<feature type="transmembrane region" description="Helical" evidence="2">
    <location>
        <begin position="797"/>
        <end position="817"/>
    </location>
</feature>
<keyword evidence="4" id="KW-1185">Reference proteome</keyword>
<evidence type="ECO:0000313" key="4">
    <source>
        <dbReference type="Proteomes" id="UP000683360"/>
    </source>
</evidence>
<dbReference type="AlphaFoldDB" id="A0A8S3QXD1"/>
<dbReference type="EMBL" id="CAJPWZ010000742">
    <property type="protein sequence ID" value="CAG2200295.1"/>
    <property type="molecule type" value="Genomic_DNA"/>
</dbReference>
<dbReference type="Proteomes" id="UP000683360">
    <property type="component" value="Unassembled WGS sequence"/>
</dbReference>
<dbReference type="CDD" id="cd00024">
    <property type="entry name" value="CD_CSD"/>
    <property type="match status" value="1"/>
</dbReference>
<gene>
    <name evidence="3" type="ORF">MEDL_15016</name>
</gene>